<proteinExistence type="predicted"/>
<evidence type="ECO:0000313" key="2">
    <source>
        <dbReference type="Proteomes" id="UP000616499"/>
    </source>
</evidence>
<organism evidence="1 2">
    <name type="scientific">Pseudomonas asuensis</name>
    <dbReference type="NCBI Taxonomy" id="1825787"/>
    <lineage>
        <taxon>Bacteria</taxon>
        <taxon>Pseudomonadati</taxon>
        <taxon>Pseudomonadota</taxon>
        <taxon>Gammaproteobacteria</taxon>
        <taxon>Pseudomonadales</taxon>
        <taxon>Pseudomonadaceae</taxon>
        <taxon>Pseudomonas</taxon>
    </lineage>
</organism>
<keyword evidence="2" id="KW-1185">Reference proteome</keyword>
<sequence length="236" mass="27320">MRGSSGDEMDSETDRLHCMAIRHEYLRCKDAFELFVAQGESMVLQGHSYQRAYRAYNAYSSFIHHLYELYMALFARDHQVADIKTCPRIKAWVKGEQAKLIGDAKSKVGTHTYTDRELNEQVHLQANQWLSSIDRGAVSAKMHLRSQYESMLPVDQNFGPAFRSMRNKIAGHVTYERIEQVKLTEFFQKYHPYLCMLFRNVGSNSFGRNLDTVPDFGEVTSFLDIFNKPDPNTKVE</sequence>
<gene>
    <name evidence="1" type="ORF">GCM10009425_40130</name>
</gene>
<evidence type="ECO:0008006" key="3">
    <source>
        <dbReference type="Google" id="ProtNLM"/>
    </source>
</evidence>
<reference evidence="2" key="1">
    <citation type="journal article" date="2019" name="Int. J. Syst. Evol. Microbiol.">
        <title>The Global Catalogue of Microorganisms (GCM) 10K type strain sequencing project: providing services to taxonomists for standard genome sequencing and annotation.</title>
        <authorList>
            <consortium name="The Broad Institute Genomics Platform"/>
            <consortium name="The Broad Institute Genome Sequencing Center for Infectious Disease"/>
            <person name="Wu L."/>
            <person name="Ma J."/>
        </authorList>
    </citation>
    <scope>NUCLEOTIDE SEQUENCE [LARGE SCALE GENOMIC DNA]</scope>
    <source>
        <strain evidence="2">JCM 13501</strain>
    </source>
</reference>
<evidence type="ECO:0000313" key="1">
    <source>
        <dbReference type="EMBL" id="GGM25346.1"/>
    </source>
</evidence>
<dbReference type="EMBL" id="BMNW01000011">
    <property type="protein sequence ID" value="GGM25346.1"/>
    <property type="molecule type" value="Genomic_DNA"/>
</dbReference>
<name>A0ABQ2H2M6_9PSED</name>
<dbReference type="Proteomes" id="UP000616499">
    <property type="component" value="Unassembled WGS sequence"/>
</dbReference>
<protein>
    <recommendedName>
        <fullName evidence="3">HEPN AbiU2-like domain-containing protein</fullName>
    </recommendedName>
</protein>
<comment type="caution">
    <text evidence="1">The sequence shown here is derived from an EMBL/GenBank/DDBJ whole genome shotgun (WGS) entry which is preliminary data.</text>
</comment>
<accession>A0ABQ2H2M6</accession>